<name>A0AAV9W1X7_9PEZI</name>
<dbReference type="AlphaFoldDB" id="A0AAV9W1X7"/>
<feature type="region of interest" description="Disordered" evidence="1">
    <location>
        <begin position="647"/>
        <end position="742"/>
    </location>
</feature>
<feature type="compositionally biased region" description="Polar residues" evidence="1">
    <location>
        <begin position="27"/>
        <end position="45"/>
    </location>
</feature>
<feature type="compositionally biased region" description="Basic residues" evidence="1">
    <location>
        <begin position="495"/>
        <end position="510"/>
    </location>
</feature>
<feature type="compositionally biased region" description="Polar residues" evidence="1">
    <location>
        <begin position="530"/>
        <end position="541"/>
    </location>
</feature>
<organism evidence="2 3">
    <name type="scientific">Arthrobotrys musiformis</name>
    <dbReference type="NCBI Taxonomy" id="47236"/>
    <lineage>
        <taxon>Eukaryota</taxon>
        <taxon>Fungi</taxon>
        <taxon>Dikarya</taxon>
        <taxon>Ascomycota</taxon>
        <taxon>Pezizomycotina</taxon>
        <taxon>Orbiliomycetes</taxon>
        <taxon>Orbiliales</taxon>
        <taxon>Orbiliaceae</taxon>
        <taxon>Arthrobotrys</taxon>
    </lineage>
</organism>
<evidence type="ECO:0000313" key="3">
    <source>
        <dbReference type="Proteomes" id="UP001370758"/>
    </source>
</evidence>
<protein>
    <submittedName>
        <fullName evidence="2">Uncharacterized protein</fullName>
    </submittedName>
</protein>
<dbReference type="Proteomes" id="UP001370758">
    <property type="component" value="Unassembled WGS sequence"/>
</dbReference>
<reference evidence="2 3" key="1">
    <citation type="submission" date="2023-08" db="EMBL/GenBank/DDBJ databases">
        <authorList>
            <person name="Palmer J.M."/>
        </authorList>
    </citation>
    <scope>NUCLEOTIDE SEQUENCE [LARGE SCALE GENOMIC DNA]</scope>
    <source>
        <strain evidence="2 3">TWF481</strain>
    </source>
</reference>
<sequence length="759" mass="85092">MSSSGETESLHHSHRVNDPDPPPHRSFPSTTPHSHPFHTSRNFAQSPHIGSDNHIKGAKCFHYSRAPSGPPPGAFPSAIPKGYYLVNGILMPASSCTDPSCGPDGKLPGYIIEEIFSQSGESAGETHPPVVHLPENVPPPIVLSESGYPMGIAGPDGSPAWAKPKAPTRPPRYERGYERNHHKNVHHSHNHHHPAGLQAGPEFLVPMGTPVRNPYGPGVVFLPPSDPRIIPCRQGRDSGHIVDYDDMDTIPGDRLRHQRSRAAFDPHATRNYRPDEDTNTEYACMKLRAEQNERARIEEIERNQALRNARQKEHEKKAWLAAMGKTEEETEVGTGNYIRHTAPYDDERVININVRKPCEKCQELVTVETVHQRFSAHDSTQRIGINLDSPAPKLHEEVLCEKCKIAKAEEQKNTDLLRKLVRQVFNEADNLKKAKNDDPIHGISPAYSHGATKTEYSEFVDPRAVSNEPLLHDGKKSAYFENMPEKIFVSSKQTPHGRRSTHHLHGHTKSHMSNFQDDSDEYSSPRRTRVTQPNFTPVSGNRLSRNVFASLDREHVPNKENVHIISSIDNSDDDSQEEEEVIVIRRARRNNDKSKGLGSRSHPVLVKSATENPDETIEAVTRRLANHFTFSPTKIDGVHRSRKLRNHAGEEHQEGDSDSGFSSYSAFVRKYGGSSHPSNRRNTNDRTSHHNRGVRGRSTTPKGHHFHHREHTDGDDDGGIPMRHSRNRQPGPDDNPGELSDNAPFGFLSGWGLFRKSTF</sequence>
<gene>
    <name evidence="2" type="ORF">TWF481_011671</name>
</gene>
<feature type="region of interest" description="Disordered" evidence="1">
    <location>
        <begin position="1"/>
        <end position="51"/>
    </location>
</feature>
<comment type="caution">
    <text evidence="2">The sequence shown here is derived from an EMBL/GenBank/DDBJ whole genome shotgun (WGS) entry which is preliminary data.</text>
</comment>
<proteinExistence type="predicted"/>
<evidence type="ECO:0000313" key="2">
    <source>
        <dbReference type="EMBL" id="KAK6499101.1"/>
    </source>
</evidence>
<accession>A0AAV9W1X7</accession>
<feature type="compositionally biased region" description="Basic and acidic residues" evidence="1">
    <location>
        <begin position="8"/>
        <end position="23"/>
    </location>
</feature>
<feature type="region of interest" description="Disordered" evidence="1">
    <location>
        <begin position="490"/>
        <end position="541"/>
    </location>
</feature>
<evidence type="ECO:0000256" key="1">
    <source>
        <dbReference type="SAM" id="MobiDB-lite"/>
    </source>
</evidence>
<dbReference type="EMBL" id="JAVHJL010000008">
    <property type="protein sequence ID" value="KAK6499101.1"/>
    <property type="molecule type" value="Genomic_DNA"/>
</dbReference>
<keyword evidence="3" id="KW-1185">Reference proteome</keyword>